<accession>A0ABW4M5L6</accession>
<comment type="caution">
    <text evidence="1">The sequence shown here is derived from an EMBL/GenBank/DDBJ whole genome shotgun (WGS) entry which is preliminary data.</text>
</comment>
<keyword evidence="2" id="KW-1185">Reference proteome</keyword>
<gene>
    <name evidence="1" type="ORF">ACFSE1_14270</name>
</gene>
<dbReference type="InterPro" id="IPR009351">
    <property type="entry name" value="AlkZ-like"/>
</dbReference>
<sequence>MTILFDNLLARNIFLDRQGLSAAPSRALGYQGLQRMIEDIGFVQIDSVQTVERAHQQILFSRNQTYRREDLTRLLEQERSLFEHWTHDASIIPSAFFAYWKHRFRRREPIILERWRRWQGEGFDAAFQQTLARIRDHGPVMSRDVKVEDHKSGGWWNWHPSKTALEFLWHTGHLAISRREGFQKVYDLMERVIAPAHYEAEVSEADFVDWACRSALERLGFATTGEIAAFWDLIKAQEAKAWVESHRDELQPVSIACVDGRQRLSFALKDRISDLMNAPEPPARLRVLSPFDPLLRDRDRAERLFGFNYRIEIFVPEPKRQYGYYVFPLLEGNRLIGRIDMKAERKAGVLAVKRLWLEPGVKLSTGRMARLEAELTRLARFTGVETVDFLTGWTGKDGG</sequence>
<name>A0ABW4M5L6_9HYPH</name>
<dbReference type="PANTHER" id="PTHR30528:SF0">
    <property type="entry name" value="CYTOPLASMIC PROTEIN"/>
    <property type="match status" value="1"/>
</dbReference>
<dbReference type="PANTHER" id="PTHR30528">
    <property type="entry name" value="CYTOPLASMIC PROTEIN"/>
    <property type="match status" value="1"/>
</dbReference>
<dbReference type="EMBL" id="JBHUEQ010000025">
    <property type="protein sequence ID" value="MFD1746635.1"/>
    <property type="molecule type" value="Genomic_DNA"/>
</dbReference>
<organism evidence="1 2">
    <name type="scientific">Rhizobium helianthi</name>
    <dbReference type="NCBI Taxonomy" id="1132695"/>
    <lineage>
        <taxon>Bacteria</taxon>
        <taxon>Pseudomonadati</taxon>
        <taxon>Pseudomonadota</taxon>
        <taxon>Alphaproteobacteria</taxon>
        <taxon>Hyphomicrobiales</taxon>
        <taxon>Rhizobiaceae</taxon>
        <taxon>Rhizobium/Agrobacterium group</taxon>
        <taxon>Rhizobium</taxon>
    </lineage>
</organism>
<protein>
    <submittedName>
        <fullName evidence="1">Winged helix-turn-helix domain-containing protein</fullName>
    </submittedName>
</protein>
<reference evidence="2" key="1">
    <citation type="journal article" date="2019" name="Int. J. Syst. Evol. Microbiol.">
        <title>The Global Catalogue of Microorganisms (GCM) 10K type strain sequencing project: providing services to taxonomists for standard genome sequencing and annotation.</title>
        <authorList>
            <consortium name="The Broad Institute Genomics Platform"/>
            <consortium name="The Broad Institute Genome Sequencing Center for Infectious Disease"/>
            <person name="Wu L."/>
            <person name="Ma J."/>
        </authorList>
    </citation>
    <scope>NUCLEOTIDE SEQUENCE [LARGE SCALE GENOMIC DNA]</scope>
    <source>
        <strain evidence="2">CG52</strain>
    </source>
</reference>
<proteinExistence type="predicted"/>
<dbReference type="Pfam" id="PF06224">
    <property type="entry name" value="AlkZ-like"/>
    <property type="match status" value="1"/>
</dbReference>
<dbReference type="Proteomes" id="UP001597322">
    <property type="component" value="Unassembled WGS sequence"/>
</dbReference>
<dbReference type="RefSeq" id="WP_377402650.1">
    <property type="nucleotide sequence ID" value="NZ_JBHUEQ010000025.1"/>
</dbReference>
<evidence type="ECO:0000313" key="2">
    <source>
        <dbReference type="Proteomes" id="UP001597322"/>
    </source>
</evidence>
<evidence type="ECO:0000313" key="1">
    <source>
        <dbReference type="EMBL" id="MFD1746635.1"/>
    </source>
</evidence>